<dbReference type="InterPro" id="IPR050351">
    <property type="entry name" value="BphY/WalK/GraS-like"/>
</dbReference>
<dbReference type="PANTHER" id="PTHR45453:SF1">
    <property type="entry name" value="PHOSPHATE REGULON SENSOR PROTEIN PHOR"/>
    <property type="match status" value="1"/>
</dbReference>
<comment type="catalytic activity">
    <reaction evidence="1">
        <text>ATP + protein L-histidine = ADP + protein N-phospho-L-histidine.</text>
        <dbReference type="EC" id="2.7.13.3"/>
    </reaction>
</comment>
<keyword evidence="9" id="KW-1185">Reference proteome</keyword>
<name>A0ABT3Q7M6_9PROT</name>
<dbReference type="InterPro" id="IPR005467">
    <property type="entry name" value="His_kinase_dom"/>
</dbReference>
<dbReference type="Gene3D" id="1.10.287.130">
    <property type="match status" value="1"/>
</dbReference>
<dbReference type="InterPro" id="IPR036097">
    <property type="entry name" value="HisK_dim/P_sf"/>
</dbReference>
<dbReference type="RefSeq" id="WP_166121849.1">
    <property type="nucleotide sequence ID" value="NZ_JAPIUX010000006.1"/>
</dbReference>
<evidence type="ECO:0000259" key="7">
    <source>
        <dbReference type="PROSITE" id="PS50109"/>
    </source>
</evidence>
<evidence type="ECO:0000256" key="2">
    <source>
        <dbReference type="ARBA" id="ARBA00012438"/>
    </source>
</evidence>
<dbReference type="InterPro" id="IPR004358">
    <property type="entry name" value="Sig_transdc_His_kin-like_C"/>
</dbReference>
<evidence type="ECO:0000256" key="4">
    <source>
        <dbReference type="ARBA" id="ARBA00022679"/>
    </source>
</evidence>
<evidence type="ECO:0000313" key="9">
    <source>
        <dbReference type="Proteomes" id="UP001526446"/>
    </source>
</evidence>
<dbReference type="PROSITE" id="PS50109">
    <property type="entry name" value="HIS_KIN"/>
    <property type="match status" value="1"/>
</dbReference>
<dbReference type="EMBL" id="JAPIUX010000006">
    <property type="protein sequence ID" value="MCX2561279.1"/>
    <property type="molecule type" value="Genomic_DNA"/>
</dbReference>
<dbReference type="EC" id="2.7.13.3" evidence="2"/>
<dbReference type="SMART" id="SM00388">
    <property type="entry name" value="HisKA"/>
    <property type="match status" value="1"/>
</dbReference>
<keyword evidence="5" id="KW-0418">Kinase</keyword>
<gene>
    <name evidence="8" type="ORF">OQ252_07720</name>
</gene>
<dbReference type="PANTHER" id="PTHR45453">
    <property type="entry name" value="PHOSPHATE REGULON SENSOR PROTEIN PHOR"/>
    <property type="match status" value="1"/>
</dbReference>
<keyword evidence="8" id="KW-0547">Nucleotide-binding</keyword>
<keyword evidence="8" id="KW-0067">ATP-binding</keyword>
<organism evidence="8 9">
    <name type="scientific">Acetobacter farinalis</name>
    <dbReference type="NCBI Taxonomy" id="1260984"/>
    <lineage>
        <taxon>Bacteria</taxon>
        <taxon>Pseudomonadati</taxon>
        <taxon>Pseudomonadota</taxon>
        <taxon>Alphaproteobacteria</taxon>
        <taxon>Acetobacterales</taxon>
        <taxon>Acetobacteraceae</taxon>
        <taxon>Acetobacter</taxon>
    </lineage>
</organism>
<dbReference type="PRINTS" id="PR00344">
    <property type="entry name" value="BCTRLSENSOR"/>
</dbReference>
<keyword evidence="3" id="KW-0597">Phosphoprotein</keyword>
<dbReference type="SMART" id="SM00387">
    <property type="entry name" value="HATPase_c"/>
    <property type="match status" value="1"/>
</dbReference>
<evidence type="ECO:0000256" key="1">
    <source>
        <dbReference type="ARBA" id="ARBA00000085"/>
    </source>
</evidence>
<feature type="domain" description="Histidine kinase" evidence="7">
    <location>
        <begin position="185"/>
        <end position="419"/>
    </location>
</feature>
<proteinExistence type="predicted"/>
<evidence type="ECO:0000256" key="6">
    <source>
        <dbReference type="ARBA" id="ARBA00023012"/>
    </source>
</evidence>
<dbReference type="Pfam" id="PF02518">
    <property type="entry name" value="HATPase_c"/>
    <property type="match status" value="1"/>
</dbReference>
<reference evidence="8 9" key="1">
    <citation type="submission" date="2022-11" db="EMBL/GenBank/DDBJ databases">
        <title>Genome sequencing of Acetobacter type strain.</title>
        <authorList>
            <person name="Heo J."/>
            <person name="Lee D."/>
            <person name="Han B.-H."/>
            <person name="Hong S.-B."/>
            <person name="Kwon S.-W."/>
        </authorList>
    </citation>
    <scope>NUCLEOTIDE SEQUENCE [LARGE SCALE GENOMIC DNA]</scope>
    <source>
        <strain evidence="8 9">KACC 21251</strain>
    </source>
</reference>
<comment type="caution">
    <text evidence="8">The sequence shown here is derived from an EMBL/GenBank/DDBJ whole genome shotgun (WGS) entry which is preliminary data.</text>
</comment>
<dbReference type="InterPro" id="IPR003594">
    <property type="entry name" value="HATPase_dom"/>
</dbReference>
<dbReference type="GO" id="GO:0005524">
    <property type="term" value="F:ATP binding"/>
    <property type="evidence" value="ECO:0007669"/>
    <property type="project" value="UniProtKB-KW"/>
</dbReference>
<keyword evidence="6" id="KW-0902">Two-component regulatory system</keyword>
<dbReference type="Pfam" id="PF00512">
    <property type="entry name" value="HisKA"/>
    <property type="match status" value="1"/>
</dbReference>
<keyword evidence="4" id="KW-0808">Transferase</keyword>
<protein>
    <recommendedName>
        <fullName evidence="2">histidine kinase</fullName>
        <ecNumber evidence="2">2.7.13.3</ecNumber>
    </recommendedName>
</protein>
<evidence type="ECO:0000256" key="5">
    <source>
        <dbReference type="ARBA" id="ARBA00022777"/>
    </source>
</evidence>
<dbReference type="InterPro" id="IPR003661">
    <property type="entry name" value="HisK_dim/P_dom"/>
</dbReference>
<dbReference type="Gene3D" id="3.30.565.10">
    <property type="entry name" value="Histidine kinase-like ATPase, C-terminal domain"/>
    <property type="match status" value="1"/>
</dbReference>
<dbReference type="SUPFAM" id="SSF47384">
    <property type="entry name" value="Homodimeric domain of signal transducing histidine kinase"/>
    <property type="match status" value="1"/>
</dbReference>
<dbReference type="Proteomes" id="UP001526446">
    <property type="component" value="Unassembled WGS sequence"/>
</dbReference>
<dbReference type="CDD" id="cd00075">
    <property type="entry name" value="HATPase"/>
    <property type="match status" value="1"/>
</dbReference>
<dbReference type="SUPFAM" id="SSF55874">
    <property type="entry name" value="ATPase domain of HSP90 chaperone/DNA topoisomerase II/histidine kinase"/>
    <property type="match status" value="1"/>
</dbReference>
<dbReference type="CDD" id="cd00082">
    <property type="entry name" value="HisKA"/>
    <property type="match status" value="1"/>
</dbReference>
<evidence type="ECO:0000256" key="3">
    <source>
        <dbReference type="ARBA" id="ARBA00022553"/>
    </source>
</evidence>
<evidence type="ECO:0000313" key="8">
    <source>
        <dbReference type="EMBL" id="MCX2561279.1"/>
    </source>
</evidence>
<accession>A0ABT3Q7M6</accession>
<dbReference type="InterPro" id="IPR036890">
    <property type="entry name" value="HATPase_C_sf"/>
</dbReference>
<sequence length="439" mass="47828">MHEALLAVAGMLVGSGVTASLLVTRLRPEKVVVPEYHQEDSVSSFRAPVPAVVEQVMACLPAATLVLDAERRLHFASPEAHQLFDDNLGSIKRHPAFQTALDRLAEKKPGTDVRSATARIVLDVPHHRVIRAYFQQHVLSGALFSESRSRNGALERPVFPLVFVALHDETEADNTERQHTDFVAYASHELRTPLAALMGFVETLQGPAADDPEAQQEFLGIMAAQGKRMQHMLDDLLYLSRVQRLEHQRPRGTVTLTELFVRLKAESSGLFRLKKAKLTLRPVPDPNVCIAADTGQLVQVLINLIENAFKYGTQPEGSSEAHTLQVTVSCESAQPDPHWPAGPGVVLSVADNGPGIAARHLPRLTEHFYRVPKTAATVEGSGLGLAIVQHVVTRHGGRFLVESTVGKGTTCKIWLPCVPLPAAAVTKPPATKETVIKES</sequence>